<dbReference type="STRING" id="1798.AWC30_07535"/>
<dbReference type="PROSITE" id="PS50977">
    <property type="entry name" value="HTH_TETR_2"/>
    <property type="match status" value="1"/>
</dbReference>
<evidence type="ECO:0000256" key="2">
    <source>
        <dbReference type="ARBA" id="ARBA00023125"/>
    </source>
</evidence>
<evidence type="ECO:0000313" key="7">
    <source>
        <dbReference type="Proteomes" id="UP000193090"/>
    </source>
</evidence>
<dbReference type="OrthoDB" id="8688418at2"/>
<dbReference type="InterPro" id="IPR050109">
    <property type="entry name" value="HTH-type_TetR-like_transc_reg"/>
</dbReference>
<feature type="domain" description="HTH tetR-type" evidence="5">
    <location>
        <begin position="12"/>
        <end position="72"/>
    </location>
</feature>
<evidence type="ECO:0000256" key="4">
    <source>
        <dbReference type="PROSITE-ProRule" id="PRU00335"/>
    </source>
</evidence>
<dbReference type="SUPFAM" id="SSF46689">
    <property type="entry name" value="Homeodomain-like"/>
    <property type="match status" value="1"/>
</dbReference>
<dbReference type="EMBL" id="LQPZ01000017">
    <property type="protein sequence ID" value="ORX05686.1"/>
    <property type="molecule type" value="Genomic_DNA"/>
</dbReference>
<accession>A0A1X2EKZ6</accession>
<dbReference type="Pfam" id="PF17754">
    <property type="entry name" value="TetR_C_14"/>
    <property type="match status" value="1"/>
</dbReference>
<dbReference type="Gene3D" id="1.10.10.60">
    <property type="entry name" value="Homeodomain-like"/>
    <property type="match status" value="1"/>
</dbReference>
<name>A0A1X2EKZ6_9MYCO</name>
<dbReference type="GO" id="GO:0003700">
    <property type="term" value="F:DNA-binding transcription factor activity"/>
    <property type="evidence" value="ECO:0007669"/>
    <property type="project" value="TreeGrafter"/>
</dbReference>
<dbReference type="PANTHER" id="PTHR30055">
    <property type="entry name" value="HTH-TYPE TRANSCRIPTIONAL REGULATOR RUTR"/>
    <property type="match status" value="1"/>
</dbReference>
<proteinExistence type="predicted"/>
<dbReference type="GO" id="GO:0000976">
    <property type="term" value="F:transcription cis-regulatory region binding"/>
    <property type="evidence" value="ECO:0007669"/>
    <property type="project" value="TreeGrafter"/>
</dbReference>
<evidence type="ECO:0000256" key="1">
    <source>
        <dbReference type="ARBA" id="ARBA00023015"/>
    </source>
</evidence>
<reference evidence="6 7" key="1">
    <citation type="submission" date="2016-01" db="EMBL/GenBank/DDBJ databases">
        <title>The new phylogeny of the genus Mycobacterium.</title>
        <authorList>
            <person name="Tarcisio F."/>
            <person name="Conor M."/>
            <person name="Antonella G."/>
            <person name="Elisabetta G."/>
            <person name="Giulia F.S."/>
            <person name="Sara T."/>
            <person name="Anna F."/>
            <person name="Clotilde B."/>
            <person name="Roberto B."/>
            <person name="Veronica D.S."/>
            <person name="Fabio R."/>
            <person name="Monica P."/>
            <person name="Olivier J."/>
            <person name="Enrico T."/>
            <person name="Nicola S."/>
        </authorList>
    </citation>
    <scope>NUCLEOTIDE SEQUENCE [LARGE SCALE GENOMIC DNA]</scope>
    <source>
        <strain evidence="6 7">DSM 44153</strain>
    </source>
</reference>
<gene>
    <name evidence="6" type="ORF">AWC30_07535</name>
</gene>
<dbReference type="RefSeq" id="WP_085109530.1">
    <property type="nucleotide sequence ID" value="NZ_JACKSN010000088.1"/>
</dbReference>
<dbReference type="AlphaFoldDB" id="A0A1X2EKZ6"/>
<dbReference type="InterPro" id="IPR041347">
    <property type="entry name" value="MftR_C"/>
</dbReference>
<dbReference type="PANTHER" id="PTHR30055:SF234">
    <property type="entry name" value="HTH-TYPE TRANSCRIPTIONAL REGULATOR BETI"/>
    <property type="match status" value="1"/>
</dbReference>
<evidence type="ECO:0000256" key="3">
    <source>
        <dbReference type="ARBA" id="ARBA00023163"/>
    </source>
</evidence>
<feature type="DNA-binding region" description="H-T-H motif" evidence="4">
    <location>
        <begin position="35"/>
        <end position="54"/>
    </location>
</feature>
<evidence type="ECO:0000313" key="6">
    <source>
        <dbReference type="EMBL" id="ORX05686.1"/>
    </source>
</evidence>
<sequence length="208" mass="22490">MSESGLRERKKFATKEALGRAALDLAVERGLDAVTAEAIAEVADVSTRTFHNYFSCKEDAVLFELEKSAQQLVETFRGRSVDEPVLDSLEVVQVEFVESAAGLERMIAVTRLMAAHPALIAQHVAANDSTSQAMLAEIGRRSGTDPNTDLYPRLVFHTTSAIALAVIEQHLNAGADTASSRQALVDAIRTAYAQLKTGLPQPNRVTVI</sequence>
<organism evidence="6 7">
    <name type="scientific">Mycolicibacillus trivialis</name>
    <dbReference type="NCBI Taxonomy" id="1798"/>
    <lineage>
        <taxon>Bacteria</taxon>
        <taxon>Bacillati</taxon>
        <taxon>Actinomycetota</taxon>
        <taxon>Actinomycetes</taxon>
        <taxon>Mycobacteriales</taxon>
        <taxon>Mycobacteriaceae</taxon>
        <taxon>Mycolicibacillus</taxon>
    </lineage>
</organism>
<keyword evidence="7" id="KW-1185">Reference proteome</keyword>
<dbReference type="InterPro" id="IPR001647">
    <property type="entry name" value="HTH_TetR"/>
</dbReference>
<keyword evidence="2 4" id="KW-0238">DNA-binding</keyword>
<keyword evidence="1" id="KW-0805">Transcription regulation</keyword>
<protein>
    <recommendedName>
        <fullName evidence="5">HTH tetR-type domain-containing protein</fullName>
    </recommendedName>
</protein>
<keyword evidence="3" id="KW-0804">Transcription</keyword>
<dbReference type="InterPro" id="IPR009057">
    <property type="entry name" value="Homeodomain-like_sf"/>
</dbReference>
<dbReference type="Pfam" id="PF00440">
    <property type="entry name" value="TetR_N"/>
    <property type="match status" value="1"/>
</dbReference>
<comment type="caution">
    <text evidence="6">The sequence shown here is derived from an EMBL/GenBank/DDBJ whole genome shotgun (WGS) entry which is preliminary data.</text>
</comment>
<dbReference type="Proteomes" id="UP000193090">
    <property type="component" value="Unassembled WGS sequence"/>
</dbReference>
<dbReference type="Gene3D" id="1.10.357.10">
    <property type="entry name" value="Tetracycline Repressor, domain 2"/>
    <property type="match status" value="1"/>
</dbReference>
<evidence type="ECO:0000259" key="5">
    <source>
        <dbReference type="PROSITE" id="PS50977"/>
    </source>
</evidence>